<proteinExistence type="predicted"/>
<feature type="transmembrane region" description="Helical" evidence="1">
    <location>
        <begin position="109"/>
        <end position="135"/>
    </location>
</feature>
<dbReference type="Proteomes" id="UP000275267">
    <property type="component" value="Unassembled WGS sequence"/>
</dbReference>
<accession>A0A3L6S2A2</accession>
<dbReference type="OrthoDB" id="688933at2759"/>
<reference evidence="3" key="1">
    <citation type="journal article" date="2019" name="Nat. Commun.">
        <title>The genome of broomcorn millet.</title>
        <authorList>
            <person name="Zou C."/>
            <person name="Miki D."/>
            <person name="Li D."/>
            <person name="Tang Q."/>
            <person name="Xiao L."/>
            <person name="Rajput S."/>
            <person name="Deng P."/>
            <person name="Jia W."/>
            <person name="Huang R."/>
            <person name="Zhang M."/>
            <person name="Sun Y."/>
            <person name="Hu J."/>
            <person name="Fu X."/>
            <person name="Schnable P.S."/>
            <person name="Li F."/>
            <person name="Zhang H."/>
            <person name="Feng B."/>
            <person name="Zhu X."/>
            <person name="Liu R."/>
            <person name="Schnable J.C."/>
            <person name="Zhu J.-K."/>
            <person name="Zhang H."/>
        </authorList>
    </citation>
    <scope>NUCLEOTIDE SEQUENCE [LARGE SCALE GENOMIC DNA]</scope>
</reference>
<evidence type="ECO:0000256" key="1">
    <source>
        <dbReference type="SAM" id="Phobius"/>
    </source>
</evidence>
<keyword evidence="1" id="KW-1133">Transmembrane helix</keyword>
<dbReference type="AlphaFoldDB" id="A0A3L6S2A2"/>
<sequence length="136" mass="14437">MASDAASPLLEPLEGSSAISWQSVLRELMNPKLWGKVADCIVLLLAAVGVVCSTYLLASTSTDSVCVKIYAPDLFKTSLLIIPICLMVPVVSTSGIIREAFGAQGGALVVVQAICGVMLMDWMSICMWGASAWWVL</sequence>
<keyword evidence="1" id="KW-0472">Membrane</keyword>
<evidence type="ECO:0000313" key="2">
    <source>
        <dbReference type="EMBL" id="RLN13294.1"/>
    </source>
</evidence>
<protein>
    <submittedName>
        <fullName evidence="2">Uncharacterized protein</fullName>
    </submittedName>
</protein>
<gene>
    <name evidence="2" type="ORF">C2845_PM09G09100</name>
</gene>
<keyword evidence="3" id="KW-1185">Reference proteome</keyword>
<organism evidence="2 3">
    <name type="scientific">Panicum miliaceum</name>
    <name type="common">Proso millet</name>
    <name type="synonym">Broomcorn millet</name>
    <dbReference type="NCBI Taxonomy" id="4540"/>
    <lineage>
        <taxon>Eukaryota</taxon>
        <taxon>Viridiplantae</taxon>
        <taxon>Streptophyta</taxon>
        <taxon>Embryophyta</taxon>
        <taxon>Tracheophyta</taxon>
        <taxon>Spermatophyta</taxon>
        <taxon>Magnoliopsida</taxon>
        <taxon>Liliopsida</taxon>
        <taxon>Poales</taxon>
        <taxon>Poaceae</taxon>
        <taxon>PACMAD clade</taxon>
        <taxon>Panicoideae</taxon>
        <taxon>Panicodae</taxon>
        <taxon>Paniceae</taxon>
        <taxon>Panicinae</taxon>
        <taxon>Panicum</taxon>
        <taxon>Panicum sect. Panicum</taxon>
    </lineage>
</organism>
<keyword evidence="1" id="KW-0812">Transmembrane</keyword>
<comment type="caution">
    <text evidence="2">The sequence shown here is derived from an EMBL/GenBank/DDBJ whole genome shotgun (WGS) entry which is preliminary data.</text>
</comment>
<name>A0A3L6S2A2_PANMI</name>
<feature type="transmembrane region" description="Helical" evidence="1">
    <location>
        <begin position="37"/>
        <end position="58"/>
    </location>
</feature>
<feature type="transmembrane region" description="Helical" evidence="1">
    <location>
        <begin position="78"/>
        <end position="97"/>
    </location>
</feature>
<evidence type="ECO:0000313" key="3">
    <source>
        <dbReference type="Proteomes" id="UP000275267"/>
    </source>
</evidence>
<dbReference type="EMBL" id="PQIB02000006">
    <property type="protein sequence ID" value="RLN13294.1"/>
    <property type="molecule type" value="Genomic_DNA"/>
</dbReference>